<dbReference type="OrthoDB" id="1043438at2"/>
<organism evidence="2 3">
    <name type="scientific">Pararcticibacter amylolyticus</name>
    <dbReference type="NCBI Taxonomy" id="2173175"/>
    <lineage>
        <taxon>Bacteria</taxon>
        <taxon>Pseudomonadati</taxon>
        <taxon>Bacteroidota</taxon>
        <taxon>Sphingobacteriia</taxon>
        <taxon>Sphingobacteriales</taxon>
        <taxon>Sphingobacteriaceae</taxon>
        <taxon>Pararcticibacter</taxon>
    </lineage>
</organism>
<evidence type="ECO:0000313" key="2">
    <source>
        <dbReference type="EMBL" id="PWG82467.1"/>
    </source>
</evidence>
<gene>
    <name evidence="2" type="ORF">DDR33_00950</name>
</gene>
<accession>A0A2U2PM34</accession>
<reference evidence="2 3" key="1">
    <citation type="submission" date="2018-04" db="EMBL/GenBank/DDBJ databases">
        <title>Pedobacter chongqingensis sp. nov., isolated from a rottenly hemp rope.</title>
        <authorList>
            <person name="Cai Y."/>
        </authorList>
    </citation>
    <scope>NUCLEOTIDE SEQUENCE [LARGE SCALE GENOMIC DNA]</scope>
    <source>
        <strain evidence="2 3">FJ4-8</strain>
    </source>
</reference>
<keyword evidence="3" id="KW-1185">Reference proteome</keyword>
<comment type="caution">
    <text evidence="2">The sequence shown here is derived from an EMBL/GenBank/DDBJ whole genome shotgun (WGS) entry which is preliminary data.</text>
</comment>
<name>A0A2U2PM34_9SPHI</name>
<dbReference type="InterPro" id="IPR032181">
    <property type="entry name" value="DUF5013"/>
</dbReference>
<evidence type="ECO:0000313" key="3">
    <source>
        <dbReference type="Proteomes" id="UP000245647"/>
    </source>
</evidence>
<dbReference type="Pfam" id="PF16389">
    <property type="entry name" value="DUF4998"/>
    <property type="match status" value="1"/>
</dbReference>
<dbReference type="Proteomes" id="UP000245647">
    <property type="component" value="Unassembled WGS sequence"/>
</dbReference>
<sequence>MKLKTNLTVLALAFVLLVIASCSKMDDYLKYTGGKEMVYTGKVDSVKARSGRERVVITGLLTSDPNITRVKIFYNQRRDSILLDISRSLGVDTLNVPVSLPEGSHNFEIISYDSKGTPSVKVLVTGRSYGATYQESLFNRVIKNAEKQGNDVFINLYSGDVASPFTKFTYTDVNDKEKSVLVTNDSSRVVLKNYKSMSKFRMQTFFLPDTMAIDTFYAAPEMIAVSEDVTSFYIKNSGQPFLRSDNGTGKWGIIKDWLYTPNVLNQNGNTAGGWSTDGTPKGVIHFESKDWGGEGLTNGKIYQTFMLAEGKYEMEYYSDGCGGSINSNFVVARGNVLPDIDKLDDQNEVLGAYRSNENNTAGTHKIEFALNQPVQVAVGWVVSTGSTTWLHFNYIKLRIVAELQ</sequence>
<proteinExistence type="predicted"/>
<dbReference type="RefSeq" id="WP_109413886.1">
    <property type="nucleotide sequence ID" value="NZ_QEAS01000001.1"/>
</dbReference>
<dbReference type="PROSITE" id="PS51257">
    <property type="entry name" value="PROKAR_LIPOPROTEIN"/>
    <property type="match status" value="1"/>
</dbReference>
<evidence type="ECO:0000259" key="1">
    <source>
        <dbReference type="Pfam" id="PF16405"/>
    </source>
</evidence>
<protein>
    <recommendedName>
        <fullName evidence="1">DUF5013 domain-containing protein</fullName>
    </recommendedName>
</protein>
<feature type="domain" description="DUF5013" evidence="1">
    <location>
        <begin position="235"/>
        <end position="379"/>
    </location>
</feature>
<dbReference type="EMBL" id="QEAS01000001">
    <property type="protein sequence ID" value="PWG82467.1"/>
    <property type="molecule type" value="Genomic_DNA"/>
</dbReference>
<dbReference type="AlphaFoldDB" id="A0A2U2PM34"/>
<dbReference type="Pfam" id="PF16405">
    <property type="entry name" value="DUF5013"/>
    <property type="match status" value="1"/>
</dbReference>